<evidence type="ECO:0000313" key="2">
    <source>
        <dbReference type="EMBL" id="KAK1842672.1"/>
    </source>
</evidence>
<feature type="region of interest" description="Disordered" evidence="1">
    <location>
        <begin position="1"/>
        <end position="48"/>
    </location>
</feature>
<dbReference type="EMBL" id="JAQOWY010000400">
    <property type="protein sequence ID" value="KAK1842672.1"/>
    <property type="molecule type" value="Genomic_DNA"/>
</dbReference>
<accession>A0AAD9ECH6</accession>
<reference evidence="2" key="1">
    <citation type="submission" date="2023-01" db="EMBL/GenBank/DDBJ databases">
        <title>Colletotrichum chrysophilum M932 genome sequence.</title>
        <authorList>
            <person name="Baroncelli R."/>
        </authorList>
    </citation>
    <scope>NUCLEOTIDE SEQUENCE</scope>
    <source>
        <strain evidence="2">M932</strain>
    </source>
</reference>
<dbReference type="AlphaFoldDB" id="A0AAD9ECH6"/>
<feature type="compositionally biased region" description="Polar residues" evidence="1">
    <location>
        <begin position="21"/>
        <end position="31"/>
    </location>
</feature>
<feature type="compositionally biased region" description="Acidic residues" evidence="1">
    <location>
        <begin position="32"/>
        <end position="48"/>
    </location>
</feature>
<proteinExistence type="predicted"/>
<dbReference type="Proteomes" id="UP001243330">
    <property type="component" value="Unassembled WGS sequence"/>
</dbReference>
<evidence type="ECO:0000256" key="1">
    <source>
        <dbReference type="SAM" id="MobiDB-lite"/>
    </source>
</evidence>
<name>A0AAD9ECH6_9PEZI</name>
<gene>
    <name evidence="2" type="ORF">CCHR01_14679</name>
</gene>
<comment type="caution">
    <text evidence="2">The sequence shown here is derived from an EMBL/GenBank/DDBJ whole genome shotgun (WGS) entry which is preliminary data.</text>
</comment>
<sequence>MFEDVDVKMSLNEVDAHSEDGSSAENFTVGDTSDEEKSDEVGETSDEICEISDEGITASGVAAVVSDKVFEIFDEEGEVSAAVDEVSVRIAETSDVVDGISDEVEESSVDGGNIPGISDEVSDEAEHSSIEVMMSNTDEGTPNEIMAESSPRTRVTARMVSATWRCSKGRKHHEDKTDLWLFDSVPHLIPAPDPNNSADPWPSGPVNLRLRSPRPELESV</sequence>
<organism evidence="2 3">
    <name type="scientific">Colletotrichum chrysophilum</name>
    <dbReference type="NCBI Taxonomy" id="1836956"/>
    <lineage>
        <taxon>Eukaryota</taxon>
        <taxon>Fungi</taxon>
        <taxon>Dikarya</taxon>
        <taxon>Ascomycota</taxon>
        <taxon>Pezizomycotina</taxon>
        <taxon>Sordariomycetes</taxon>
        <taxon>Hypocreomycetidae</taxon>
        <taxon>Glomerellales</taxon>
        <taxon>Glomerellaceae</taxon>
        <taxon>Colletotrichum</taxon>
        <taxon>Colletotrichum gloeosporioides species complex</taxon>
    </lineage>
</organism>
<protein>
    <submittedName>
        <fullName evidence="2">Uncharacterized protein</fullName>
    </submittedName>
</protein>
<evidence type="ECO:0000313" key="3">
    <source>
        <dbReference type="Proteomes" id="UP001243330"/>
    </source>
</evidence>
<feature type="region of interest" description="Disordered" evidence="1">
    <location>
        <begin position="186"/>
        <end position="220"/>
    </location>
</feature>
<keyword evidence="3" id="KW-1185">Reference proteome</keyword>